<evidence type="ECO:0000259" key="3">
    <source>
        <dbReference type="PROSITE" id="PS51186"/>
    </source>
</evidence>
<keyword evidence="5" id="KW-1185">Reference proteome</keyword>
<keyword evidence="2 4" id="KW-0012">Acyltransferase</keyword>
<dbReference type="PANTHER" id="PTHR43072">
    <property type="entry name" value="N-ACETYLTRANSFERASE"/>
    <property type="match status" value="1"/>
</dbReference>
<dbReference type="Proteomes" id="UP000035100">
    <property type="component" value="Unassembled WGS sequence"/>
</dbReference>
<comment type="caution">
    <text evidence="4">The sequence shown here is derived from an EMBL/GenBank/DDBJ whole genome shotgun (WGS) entry which is preliminary data.</text>
</comment>
<dbReference type="AlphaFoldDB" id="A0A0D0QCL7"/>
<name>A0A0D0QCL7_9RHOB</name>
<dbReference type="Pfam" id="PF00583">
    <property type="entry name" value="Acetyltransf_1"/>
    <property type="match status" value="1"/>
</dbReference>
<accession>A0A0D0QCL7</accession>
<evidence type="ECO:0000256" key="2">
    <source>
        <dbReference type="ARBA" id="ARBA00023315"/>
    </source>
</evidence>
<evidence type="ECO:0000313" key="4">
    <source>
        <dbReference type="EMBL" id="KIQ68673.1"/>
    </source>
</evidence>
<reference evidence="4 5" key="1">
    <citation type="submission" date="2013-01" db="EMBL/GenBank/DDBJ databases">
        <authorList>
            <person name="Fiebig A."/>
            <person name="Goeker M."/>
            <person name="Klenk H.-P.P."/>
        </authorList>
    </citation>
    <scope>NUCLEOTIDE SEQUENCE [LARGE SCALE GENOMIC DNA]</scope>
    <source>
        <strain evidence="4 5">DSM 24838</strain>
    </source>
</reference>
<organism evidence="4 5">
    <name type="scientific">Wenxinia marina DSM 24838</name>
    <dbReference type="NCBI Taxonomy" id="1123501"/>
    <lineage>
        <taxon>Bacteria</taxon>
        <taxon>Pseudomonadati</taxon>
        <taxon>Pseudomonadota</taxon>
        <taxon>Alphaproteobacteria</taxon>
        <taxon>Rhodobacterales</taxon>
        <taxon>Roseobacteraceae</taxon>
        <taxon>Wenxinia</taxon>
    </lineage>
</organism>
<dbReference type="EMBL" id="AONG01000013">
    <property type="protein sequence ID" value="KIQ68673.1"/>
    <property type="molecule type" value="Genomic_DNA"/>
</dbReference>
<dbReference type="eggNOG" id="COG1247">
    <property type="taxonomic scope" value="Bacteria"/>
</dbReference>
<dbReference type="PROSITE" id="PS51186">
    <property type="entry name" value="GNAT"/>
    <property type="match status" value="1"/>
</dbReference>
<proteinExistence type="predicted"/>
<dbReference type="InterPro" id="IPR000182">
    <property type="entry name" value="GNAT_dom"/>
</dbReference>
<evidence type="ECO:0000256" key="1">
    <source>
        <dbReference type="ARBA" id="ARBA00022679"/>
    </source>
</evidence>
<protein>
    <submittedName>
        <fullName evidence="4">Sortase</fullName>
        <ecNumber evidence="4">2.3.1.183</ecNumber>
    </submittedName>
</protein>
<feature type="domain" description="N-acetyltransferase" evidence="3">
    <location>
        <begin position="1"/>
        <end position="157"/>
    </location>
</feature>
<dbReference type="RefSeq" id="WP_018303824.1">
    <property type="nucleotide sequence ID" value="NZ_KB902310.1"/>
</dbReference>
<dbReference type="OrthoDB" id="5459937at2"/>
<sequence length="157" mass="16783">MIRPATPADAAAIAAIWNHYIRETTVTFLPDEKTDADIRATLAADRGLFVHEGPDGVDGFARYFQFRGGAGYRHTCEHTVLLAPGTGGQGAGRALMAAVEDHARAGGVHALFAGVSAENPGAVAFHARIGFAEVARLPEVGRKFGRWIDLVLMQKFL</sequence>
<dbReference type="Gene3D" id="3.40.630.30">
    <property type="match status" value="1"/>
</dbReference>
<dbReference type="PANTHER" id="PTHR43072:SF23">
    <property type="entry name" value="UPF0039 PROTEIN C11D3.02C"/>
    <property type="match status" value="1"/>
</dbReference>
<dbReference type="InterPro" id="IPR016181">
    <property type="entry name" value="Acyl_CoA_acyltransferase"/>
</dbReference>
<dbReference type="SUPFAM" id="SSF55729">
    <property type="entry name" value="Acyl-CoA N-acyltransferases (Nat)"/>
    <property type="match status" value="1"/>
</dbReference>
<evidence type="ECO:0000313" key="5">
    <source>
        <dbReference type="Proteomes" id="UP000035100"/>
    </source>
</evidence>
<dbReference type="STRING" id="1123501.Wenmar_02944"/>
<dbReference type="PATRIC" id="fig|1123501.6.peg.3061"/>
<keyword evidence="1 4" id="KW-0808">Transferase</keyword>
<dbReference type="EC" id="2.3.1.183" evidence="4"/>
<dbReference type="GO" id="GO:0102971">
    <property type="term" value="F:phosphinothricin N-acetyltransferase activity"/>
    <property type="evidence" value="ECO:0007669"/>
    <property type="project" value="UniProtKB-EC"/>
</dbReference>
<gene>
    <name evidence="4" type="ORF">Wenmar_02944</name>
</gene>